<dbReference type="InterPro" id="IPR020537">
    <property type="entry name" value="ATP_synth_F0_csu_DDCD_BS"/>
</dbReference>
<evidence type="ECO:0000259" key="15">
    <source>
        <dbReference type="Pfam" id="PF00137"/>
    </source>
</evidence>
<evidence type="ECO:0000256" key="5">
    <source>
        <dbReference type="ARBA" id="ARBA00022547"/>
    </source>
</evidence>
<dbReference type="SUPFAM" id="SSF81333">
    <property type="entry name" value="F1F0 ATP synthase subunit C"/>
    <property type="match status" value="1"/>
</dbReference>
<evidence type="ECO:0000256" key="9">
    <source>
        <dbReference type="ARBA" id="ARBA00023065"/>
    </source>
</evidence>
<proteinExistence type="inferred from homology"/>
<dbReference type="PRINTS" id="PR00124">
    <property type="entry name" value="ATPASEC"/>
</dbReference>
<evidence type="ECO:0000256" key="4">
    <source>
        <dbReference type="ARBA" id="ARBA00022475"/>
    </source>
</evidence>
<evidence type="ECO:0000256" key="7">
    <source>
        <dbReference type="ARBA" id="ARBA00022781"/>
    </source>
</evidence>
<evidence type="ECO:0000256" key="11">
    <source>
        <dbReference type="ARBA" id="ARBA00023136"/>
    </source>
</evidence>
<evidence type="ECO:0000256" key="14">
    <source>
        <dbReference type="HAMAP-Rule" id="MF_01396"/>
    </source>
</evidence>
<comment type="function">
    <text evidence="14">Key component of the F(0) channel; it plays a direct role in translocation across the membrane. A homomeric c-ring of between 10-14 subunits forms the central stalk rotor element with the F(1) delta and epsilon subunits.</text>
</comment>
<dbReference type="InterPro" id="IPR002379">
    <property type="entry name" value="ATPase_proteolipid_c-like_dom"/>
</dbReference>
<evidence type="ECO:0000256" key="10">
    <source>
        <dbReference type="ARBA" id="ARBA00023121"/>
    </source>
</evidence>
<evidence type="ECO:0000256" key="6">
    <source>
        <dbReference type="ARBA" id="ARBA00022692"/>
    </source>
</evidence>
<sequence length="76" mass="7803">MDLNILSGAIMIAFAALGAAIGNSNLFGKYIEGITRQPEARGVLFGQSMILFGLVEALPIIGIALGILLLFGVIGG</sequence>
<dbReference type="InterPro" id="IPR035921">
    <property type="entry name" value="F/V-ATP_Csub_sf"/>
</dbReference>
<dbReference type="Gene3D" id="1.20.20.10">
    <property type="entry name" value="F1F0 ATP synthase subunit C"/>
    <property type="match status" value="1"/>
</dbReference>
<dbReference type="PROSITE" id="PS00605">
    <property type="entry name" value="ATPASE_C"/>
    <property type="match status" value="1"/>
</dbReference>
<dbReference type="InterPro" id="IPR038662">
    <property type="entry name" value="ATP_synth_F0_csu_sf"/>
</dbReference>
<comment type="function">
    <text evidence="13 14">F(1)F(0) ATP synthase produces ATP from ADP in the presence of a proton or sodium gradient. F-type ATPases consist of two structural domains, F(1) containing the extramembraneous catalytic core and F(0) containing the membrane proton channel, linked together by a central stalk and a peripheral stalk. During catalysis, ATP synthesis in the catalytic domain of F(1) is coupled via a rotary mechanism of the central stalk subunits to proton translocation.</text>
</comment>
<dbReference type="EMBL" id="JACEIQ010000021">
    <property type="protein sequence ID" value="MBA4495956.1"/>
    <property type="molecule type" value="Genomic_DNA"/>
</dbReference>
<dbReference type="NCBIfam" id="TIGR01260">
    <property type="entry name" value="ATP_synt_c"/>
    <property type="match status" value="1"/>
</dbReference>
<keyword evidence="6 14" id="KW-0812">Transmembrane</keyword>
<name>A0A7W1WU70_9BACL</name>
<evidence type="ECO:0000256" key="13">
    <source>
        <dbReference type="ARBA" id="ARBA00025198"/>
    </source>
</evidence>
<dbReference type="AlphaFoldDB" id="A0A7W1WU70"/>
<protein>
    <recommendedName>
        <fullName evidence="14">ATP synthase subunit c</fullName>
    </recommendedName>
    <alternativeName>
        <fullName evidence="14">ATP synthase F(0) sector subunit c</fullName>
    </alternativeName>
    <alternativeName>
        <fullName evidence="14">F-type ATPase subunit c</fullName>
        <shortName evidence="14">F-ATPase subunit c</shortName>
    </alternativeName>
    <alternativeName>
        <fullName evidence="14">Lipid-binding protein</fullName>
    </alternativeName>
</protein>
<feature type="transmembrane region" description="Helical" evidence="14">
    <location>
        <begin position="6"/>
        <end position="28"/>
    </location>
</feature>
<dbReference type="GO" id="GO:0045259">
    <property type="term" value="C:proton-transporting ATP synthase complex"/>
    <property type="evidence" value="ECO:0007669"/>
    <property type="project" value="UniProtKB-KW"/>
</dbReference>
<evidence type="ECO:0000256" key="8">
    <source>
        <dbReference type="ARBA" id="ARBA00022989"/>
    </source>
</evidence>
<keyword evidence="9 14" id="KW-0406">Ion transport</keyword>
<evidence type="ECO:0000256" key="2">
    <source>
        <dbReference type="ARBA" id="ARBA00006704"/>
    </source>
</evidence>
<gene>
    <name evidence="14 16" type="primary">atpE</name>
    <name evidence="16" type="ORF">H1191_16825</name>
</gene>
<feature type="transmembrane region" description="Helical" evidence="14">
    <location>
        <begin position="49"/>
        <end position="74"/>
    </location>
</feature>
<evidence type="ECO:0000256" key="1">
    <source>
        <dbReference type="ARBA" id="ARBA00004651"/>
    </source>
</evidence>
<keyword evidence="11 14" id="KW-0472">Membrane</keyword>
<evidence type="ECO:0000313" key="17">
    <source>
        <dbReference type="Proteomes" id="UP000535491"/>
    </source>
</evidence>
<dbReference type="InterPro" id="IPR005953">
    <property type="entry name" value="ATP_synth_csu_bac/chlpt"/>
</dbReference>
<keyword evidence="12 14" id="KW-0066">ATP synthesis</keyword>
<dbReference type="InterPro" id="IPR000454">
    <property type="entry name" value="ATP_synth_F0_csu"/>
</dbReference>
<dbReference type="GO" id="GO:0033177">
    <property type="term" value="C:proton-transporting two-sector ATPase complex, proton-transporting domain"/>
    <property type="evidence" value="ECO:0007669"/>
    <property type="project" value="InterPro"/>
</dbReference>
<keyword evidence="8 14" id="KW-1133">Transmembrane helix</keyword>
<dbReference type="Pfam" id="PF00137">
    <property type="entry name" value="ATP-synt_C"/>
    <property type="match status" value="1"/>
</dbReference>
<reference evidence="16 17" key="1">
    <citation type="submission" date="2020-07" db="EMBL/GenBank/DDBJ databases">
        <authorList>
            <person name="Feng H."/>
        </authorList>
    </citation>
    <scope>NUCLEOTIDE SEQUENCE [LARGE SCALE GENOMIC DNA]</scope>
    <source>
        <strain evidence="17">s-10</strain>
    </source>
</reference>
<feature type="domain" description="V-ATPase proteolipid subunit C-like" evidence="15">
    <location>
        <begin position="8"/>
        <end position="69"/>
    </location>
</feature>
<evidence type="ECO:0000256" key="3">
    <source>
        <dbReference type="ARBA" id="ARBA00022448"/>
    </source>
</evidence>
<dbReference type="HAMAP" id="MF_01396">
    <property type="entry name" value="ATP_synth_c_bact"/>
    <property type="match status" value="1"/>
</dbReference>
<keyword evidence="7 14" id="KW-0375">Hydrogen ion transport</keyword>
<accession>A0A7W1WU70</accession>
<comment type="subcellular location">
    <subcellularLocation>
        <location evidence="1 14">Cell membrane</location>
        <topology evidence="1 14">Multi-pass membrane protein</topology>
    </subcellularLocation>
</comment>
<keyword evidence="4 14" id="KW-1003">Cell membrane</keyword>
<evidence type="ECO:0000256" key="12">
    <source>
        <dbReference type="ARBA" id="ARBA00023310"/>
    </source>
</evidence>
<comment type="caution">
    <text evidence="16">The sequence shown here is derived from an EMBL/GenBank/DDBJ whole genome shotgun (WGS) entry which is preliminary data.</text>
</comment>
<keyword evidence="10 14" id="KW-0446">Lipid-binding</keyword>
<dbReference type="NCBIfam" id="NF005363">
    <property type="entry name" value="PRK06876.1"/>
    <property type="match status" value="1"/>
</dbReference>
<dbReference type="GO" id="GO:0005886">
    <property type="term" value="C:plasma membrane"/>
    <property type="evidence" value="ECO:0007669"/>
    <property type="project" value="UniProtKB-SubCell"/>
</dbReference>
<dbReference type="FunFam" id="1.20.20.10:FF:000002">
    <property type="entry name" value="ATP synthase subunit c"/>
    <property type="match status" value="1"/>
</dbReference>
<evidence type="ECO:0000313" key="16">
    <source>
        <dbReference type="EMBL" id="MBA4495956.1"/>
    </source>
</evidence>
<comment type="similarity">
    <text evidence="2 14">Belongs to the ATPase C chain family.</text>
</comment>
<dbReference type="GO" id="GO:0046933">
    <property type="term" value="F:proton-transporting ATP synthase activity, rotational mechanism"/>
    <property type="evidence" value="ECO:0007669"/>
    <property type="project" value="UniProtKB-UniRule"/>
</dbReference>
<dbReference type="GO" id="GO:0008289">
    <property type="term" value="F:lipid binding"/>
    <property type="evidence" value="ECO:0007669"/>
    <property type="project" value="UniProtKB-KW"/>
</dbReference>
<keyword evidence="3 14" id="KW-0813">Transport</keyword>
<dbReference type="CDD" id="cd18185">
    <property type="entry name" value="ATP-synt_Fo_c_ATPE"/>
    <property type="match status" value="1"/>
</dbReference>
<keyword evidence="17" id="KW-1185">Reference proteome</keyword>
<feature type="site" description="Reversibly protonated during proton transport" evidence="14">
    <location>
        <position position="56"/>
    </location>
</feature>
<organism evidence="16 17">
    <name type="scientific">Paenactinomyces guangxiensis</name>
    <dbReference type="NCBI Taxonomy" id="1490290"/>
    <lineage>
        <taxon>Bacteria</taxon>
        <taxon>Bacillati</taxon>
        <taxon>Bacillota</taxon>
        <taxon>Bacilli</taxon>
        <taxon>Bacillales</taxon>
        <taxon>Thermoactinomycetaceae</taxon>
        <taxon>Paenactinomyces</taxon>
    </lineage>
</organism>
<dbReference type="Proteomes" id="UP000535491">
    <property type="component" value="Unassembled WGS sequence"/>
</dbReference>
<keyword evidence="5 14" id="KW-0138">CF(0)</keyword>